<dbReference type="GO" id="GO:0043495">
    <property type="term" value="F:protein-membrane adaptor activity"/>
    <property type="evidence" value="ECO:0007669"/>
    <property type="project" value="InterPro"/>
</dbReference>
<reference evidence="3" key="1">
    <citation type="submission" date="2018-06" db="EMBL/GenBank/DDBJ databases">
        <authorList>
            <person name="Guldener U."/>
        </authorList>
    </citation>
    <scope>NUCLEOTIDE SEQUENCE [LARGE SCALE GENOMIC DNA]</scope>
    <source>
        <strain evidence="3">UTAD17</strain>
    </source>
</reference>
<protein>
    <submittedName>
        <fullName evidence="2">Uncharacterized protein</fullName>
    </submittedName>
</protein>
<dbReference type="VEuPathDB" id="FungiDB:SCODWIG_00645"/>
<dbReference type="EMBL" id="UFAJ01000060">
    <property type="protein sequence ID" value="SSD58884.1"/>
    <property type="molecule type" value="Genomic_DNA"/>
</dbReference>
<dbReference type="Pfam" id="PF17321">
    <property type="entry name" value="Vac17"/>
    <property type="match status" value="1"/>
</dbReference>
<sequence>MNENFNNLSENLLCQSKEAISNLGRCLEAFQCQYTKTKEEEECLIKYENFLSNLTSLQVRSEHLKQRLLDGGTNKNYFAQDLSKLLNEFQSISNQLSQISVLSENQNKKPSIDQNYNTSSDSEDSQSDDNNINEKEKNKKVGTETKGPSNESSPASILSFKPKPLKLKERQDELCVNANDITVTKRTINTNSITNANTLNNKNVAGSIRQASLNSPTKKRHSRRRNSNDEVTLPSFFNRRNRISLALVTDEDDYNTDDETIILNNHPDDTDIPFEPLRKYNSHESLLSVKHVPLKRVSGFLLPQKNLKSTTAQTVTSRNIYGGGITTTRDKQFSSTKQYLSELVQERKVPQHSTAKLGFWGQLKKYAAPSIPTAPSTPIVISNNVITKQSHVNFDVLEDALNSTLF</sequence>
<dbReference type="InterPro" id="IPR035293">
    <property type="entry name" value="Vac17"/>
</dbReference>
<feature type="region of interest" description="Disordered" evidence="1">
    <location>
        <begin position="208"/>
        <end position="232"/>
    </location>
</feature>
<dbReference type="GO" id="GO:0000011">
    <property type="term" value="P:vacuole inheritance"/>
    <property type="evidence" value="ECO:0007669"/>
    <property type="project" value="InterPro"/>
</dbReference>
<organism evidence="2 3">
    <name type="scientific">Saccharomycodes ludwigii</name>
    <dbReference type="NCBI Taxonomy" id="36035"/>
    <lineage>
        <taxon>Eukaryota</taxon>
        <taxon>Fungi</taxon>
        <taxon>Dikarya</taxon>
        <taxon>Ascomycota</taxon>
        <taxon>Saccharomycotina</taxon>
        <taxon>Saccharomycetes</taxon>
        <taxon>Saccharomycodales</taxon>
        <taxon>Saccharomycodaceae</taxon>
        <taxon>Saccharomycodes</taxon>
    </lineage>
</organism>
<gene>
    <name evidence="2" type="ORF">SCODWIG_00645</name>
</gene>
<feature type="compositionally biased region" description="Basic and acidic residues" evidence="1">
    <location>
        <begin position="132"/>
        <end position="143"/>
    </location>
</feature>
<name>A0A376B339_9ASCO</name>
<feature type="region of interest" description="Disordered" evidence="1">
    <location>
        <begin position="104"/>
        <end position="163"/>
    </location>
</feature>
<dbReference type="OrthoDB" id="4070503at2759"/>
<proteinExistence type="predicted"/>
<evidence type="ECO:0000256" key="1">
    <source>
        <dbReference type="SAM" id="MobiDB-lite"/>
    </source>
</evidence>
<dbReference type="AlphaFoldDB" id="A0A376B339"/>
<dbReference type="Proteomes" id="UP000262825">
    <property type="component" value="Unassembled WGS sequence"/>
</dbReference>
<keyword evidence="3" id="KW-1185">Reference proteome</keyword>
<accession>A0A376B339</accession>
<evidence type="ECO:0000313" key="3">
    <source>
        <dbReference type="Proteomes" id="UP000262825"/>
    </source>
</evidence>
<evidence type="ECO:0000313" key="2">
    <source>
        <dbReference type="EMBL" id="SSD58884.1"/>
    </source>
</evidence>
<feature type="compositionally biased region" description="Polar residues" evidence="1">
    <location>
        <begin position="146"/>
        <end position="156"/>
    </location>
</feature>